<evidence type="ECO:0000256" key="5">
    <source>
        <dbReference type="ARBA" id="ARBA00022527"/>
    </source>
</evidence>
<evidence type="ECO:0000313" key="17">
    <source>
        <dbReference type="Ensembl" id="ENSCINP00000005381.3"/>
    </source>
</evidence>
<feature type="compositionally biased region" description="Basic and acidic residues" evidence="15">
    <location>
        <begin position="159"/>
        <end position="177"/>
    </location>
</feature>
<dbReference type="SUPFAM" id="SSF56112">
    <property type="entry name" value="Protein kinase-like (PK-like)"/>
    <property type="match status" value="1"/>
</dbReference>
<keyword evidence="13" id="KW-0460">Magnesium</keyword>
<keyword evidence="5" id="KW-0723">Serine/threonine-protein kinase</keyword>
<evidence type="ECO:0000256" key="8">
    <source>
        <dbReference type="ARBA" id="ARBA00022723"/>
    </source>
</evidence>
<dbReference type="EC" id="2.7.11.1" evidence="3"/>
<name>F7AIY7_CIOIN</name>
<dbReference type="GO" id="GO:0007283">
    <property type="term" value="P:spermatogenesis"/>
    <property type="evidence" value="ECO:0007669"/>
    <property type="project" value="UniProtKB-KW"/>
</dbReference>
<keyword evidence="7" id="KW-0808">Transferase</keyword>
<evidence type="ECO:0000256" key="15">
    <source>
        <dbReference type="SAM" id="MobiDB-lite"/>
    </source>
</evidence>
<keyword evidence="6" id="KW-0597">Phosphoprotein</keyword>
<keyword evidence="8" id="KW-0479">Metal-binding</keyword>
<evidence type="ECO:0000256" key="14">
    <source>
        <dbReference type="ARBA" id="ARBA00022871"/>
    </source>
</evidence>
<keyword evidence="14" id="KW-0744">Spermatogenesis</keyword>
<evidence type="ECO:0000256" key="12">
    <source>
        <dbReference type="ARBA" id="ARBA00022840"/>
    </source>
</evidence>
<dbReference type="Proteomes" id="UP000008144">
    <property type="component" value="Unassembled WGS sequence"/>
</dbReference>
<keyword evidence="10" id="KW-0418">Kinase</keyword>
<evidence type="ECO:0000256" key="4">
    <source>
        <dbReference type="ARBA" id="ARBA00022473"/>
    </source>
</evidence>
<evidence type="ECO:0000256" key="9">
    <source>
        <dbReference type="ARBA" id="ARBA00022741"/>
    </source>
</evidence>
<comment type="similarity">
    <text evidence="2">Belongs to the protein kinase superfamily. CAMK Ser/Thr protein kinase family.</text>
</comment>
<evidence type="ECO:0000259" key="16">
    <source>
        <dbReference type="PROSITE" id="PS50011"/>
    </source>
</evidence>
<feature type="region of interest" description="Disordered" evidence="15">
    <location>
        <begin position="202"/>
        <end position="245"/>
    </location>
</feature>
<dbReference type="HOGENOM" id="CLU_1133250_0_0_1"/>
<dbReference type="InterPro" id="IPR011009">
    <property type="entry name" value="Kinase-like_dom_sf"/>
</dbReference>
<evidence type="ECO:0000256" key="6">
    <source>
        <dbReference type="ARBA" id="ARBA00022553"/>
    </source>
</evidence>
<keyword evidence="11" id="KW-0221">Differentiation</keyword>
<dbReference type="GO" id="GO:0030154">
    <property type="term" value="P:cell differentiation"/>
    <property type="evidence" value="ECO:0007669"/>
    <property type="project" value="UniProtKB-KW"/>
</dbReference>
<dbReference type="Pfam" id="PF00069">
    <property type="entry name" value="Pkinase"/>
    <property type="match status" value="1"/>
</dbReference>
<dbReference type="InterPro" id="IPR000719">
    <property type="entry name" value="Prot_kinase_dom"/>
</dbReference>
<dbReference type="STRING" id="7719.ENSCINP00000005381"/>
<dbReference type="PANTHER" id="PTHR24346">
    <property type="entry name" value="MAP/MICROTUBULE AFFINITY-REGULATING KINASE"/>
    <property type="match status" value="1"/>
</dbReference>
<evidence type="ECO:0000313" key="18">
    <source>
        <dbReference type="Proteomes" id="UP000008144"/>
    </source>
</evidence>
<reference evidence="18" key="1">
    <citation type="journal article" date="2002" name="Science">
        <title>The draft genome of Ciona intestinalis: insights into chordate and vertebrate origins.</title>
        <authorList>
            <person name="Dehal P."/>
            <person name="Satou Y."/>
            <person name="Campbell R.K."/>
            <person name="Chapman J."/>
            <person name="Degnan B."/>
            <person name="De Tomaso A."/>
            <person name="Davidson B."/>
            <person name="Di Gregorio A."/>
            <person name="Gelpke M."/>
            <person name="Goodstein D.M."/>
            <person name="Harafuji N."/>
            <person name="Hastings K.E."/>
            <person name="Ho I."/>
            <person name="Hotta K."/>
            <person name="Huang W."/>
            <person name="Kawashima T."/>
            <person name="Lemaire P."/>
            <person name="Martinez D."/>
            <person name="Meinertzhagen I.A."/>
            <person name="Necula S."/>
            <person name="Nonaka M."/>
            <person name="Putnam N."/>
            <person name="Rash S."/>
            <person name="Saiga H."/>
            <person name="Satake M."/>
            <person name="Terry A."/>
            <person name="Yamada L."/>
            <person name="Wang H.G."/>
            <person name="Awazu S."/>
            <person name="Azumi K."/>
            <person name="Boore J."/>
            <person name="Branno M."/>
            <person name="Chin-Bow S."/>
            <person name="DeSantis R."/>
            <person name="Doyle S."/>
            <person name="Francino P."/>
            <person name="Keys D.N."/>
            <person name="Haga S."/>
            <person name="Hayashi H."/>
            <person name="Hino K."/>
            <person name="Imai K.S."/>
            <person name="Inaba K."/>
            <person name="Kano S."/>
            <person name="Kobayashi K."/>
            <person name="Kobayashi M."/>
            <person name="Lee B.I."/>
            <person name="Makabe K.W."/>
            <person name="Manohar C."/>
            <person name="Matassi G."/>
            <person name="Medina M."/>
            <person name="Mochizuki Y."/>
            <person name="Mount S."/>
            <person name="Morishita T."/>
            <person name="Miura S."/>
            <person name="Nakayama A."/>
            <person name="Nishizaka S."/>
            <person name="Nomoto H."/>
            <person name="Ohta F."/>
            <person name="Oishi K."/>
            <person name="Rigoutsos I."/>
            <person name="Sano M."/>
            <person name="Sasaki A."/>
            <person name="Sasakura Y."/>
            <person name="Shoguchi E."/>
            <person name="Shin-i T."/>
            <person name="Spagnuolo A."/>
            <person name="Stainier D."/>
            <person name="Suzuki M.M."/>
            <person name="Tassy O."/>
            <person name="Takatori N."/>
            <person name="Tokuoka M."/>
            <person name="Yagi K."/>
            <person name="Yoshizaki F."/>
            <person name="Wada S."/>
            <person name="Zhang C."/>
            <person name="Hyatt P.D."/>
            <person name="Larimer F."/>
            <person name="Detter C."/>
            <person name="Doggett N."/>
            <person name="Glavina T."/>
            <person name="Hawkins T."/>
            <person name="Richardson P."/>
            <person name="Lucas S."/>
            <person name="Kohara Y."/>
            <person name="Levine M."/>
            <person name="Satoh N."/>
            <person name="Rokhsar D.S."/>
        </authorList>
    </citation>
    <scope>NUCLEOTIDE SEQUENCE [LARGE SCALE GENOMIC DNA]</scope>
</reference>
<evidence type="ECO:0000256" key="13">
    <source>
        <dbReference type="ARBA" id="ARBA00022842"/>
    </source>
</evidence>
<keyword evidence="4" id="KW-0217">Developmental protein</keyword>
<evidence type="ECO:0000256" key="7">
    <source>
        <dbReference type="ARBA" id="ARBA00022679"/>
    </source>
</evidence>
<feature type="compositionally biased region" description="Basic residues" evidence="15">
    <location>
        <begin position="234"/>
        <end position="245"/>
    </location>
</feature>
<dbReference type="AlphaFoldDB" id="F7AIY7"/>
<evidence type="ECO:0000256" key="11">
    <source>
        <dbReference type="ARBA" id="ARBA00022782"/>
    </source>
</evidence>
<sequence>MNTDARGRMVLSSTFCGSAAYAAPEIIQGKPYDPRMHDMWSLGVILYIMSCGHMPFDDSNVKKMLKIQLKNHLRFPPRVNDVLSGELKTLIRQLIQPDVTQRATMAKVLEHPFFYGYQELRTRPSTALNATTSVAQQIYHYFTGGRPPTSPAAAAAAGQEDKGGCSHDSRRQSRHQESSGTRPRHGFCDTGHTSCEVTSTCDSAPAVETRHRRSHDATDCCGSSTCDPYQRSPCTHKRVRPSHRK</sequence>
<feature type="domain" description="Protein kinase" evidence="16">
    <location>
        <begin position="1"/>
        <end position="114"/>
    </location>
</feature>
<reference evidence="17" key="3">
    <citation type="submission" date="2025-09" db="UniProtKB">
        <authorList>
            <consortium name="Ensembl"/>
        </authorList>
    </citation>
    <scope>IDENTIFICATION</scope>
</reference>
<proteinExistence type="inferred from homology"/>
<reference evidence="17" key="2">
    <citation type="submission" date="2025-08" db="UniProtKB">
        <authorList>
            <consortium name="Ensembl"/>
        </authorList>
    </citation>
    <scope>IDENTIFICATION</scope>
</reference>
<evidence type="ECO:0000256" key="1">
    <source>
        <dbReference type="ARBA" id="ARBA00001946"/>
    </source>
</evidence>
<dbReference type="GO" id="GO:0005524">
    <property type="term" value="F:ATP binding"/>
    <property type="evidence" value="ECO:0007669"/>
    <property type="project" value="UniProtKB-KW"/>
</dbReference>
<dbReference type="Ensembl" id="ENSCINT00000005381.3">
    <property type="protein sequence ID" value="ENSCINP00000005381.3"/>
    <property type="gene ID" value="ENSCING00000002645.3"/>
</dbReference>
<keyword evidence="9" id="KW-0547">Nucleotide-binding</keyword>
<evidence type="ECO:0000256" key="10">
    <source>
        <dbReference type="ARBA" id="ARBA00022777"/>
    </source>
</evidence>
<organism evidence="17 18">
    <name type="scientific">Ciona intestinalis</name>
    <name type="common">Transparent sea squirt</name>
    <name type="synonym">Ascidia intestinalis</name>
    <dbReference type="NCBI Taxonomy" id="7719"/>
    <lineage>
        <taxon>Eukaryota</taxon>
        <taxon>Metazoa</taxon>
        <taxon>Chordata</taxon>
        <taxon>Tunicata</taxon>
        <taxon>Ascidiacea</taxon>
        <taxon>Phlebobranchia</taxon>
        <taxon>Cionidae</taxon>
        <taxon>Ciona</taxon>
    </lineage>
</organism>
<dbReference type="PANTHER" id="PTHR24346:SF102">
    <property type="entry name" value="TESTIS-SPECIFIC SERINE_THREONINE-PROTEIN KINASE 1"/>
    <property type="match status" value="1"/>
</dbReference>
<dbReference type="GO" id="GO:0046872">
    <property type="term" value="F:metal ion binding"/>
    <property type="evidence" value="ECO:0007669"/>
    <property type="project" value="UniProtKB-KW"/>
</dbReference>
<dbReference type="SMART" id="SM00220">
    <property type="entry name" value="S_TKc"/>
    <property type="match status" value="1"/>
</dbReference>
<accession>F7AIY7</accession>
<dbReference type="GeneTree" id="ENSGT00940000163130"/>
<comment type="cofactor">
    <cofactor evidence="1">
        <name>Mg(2+)</name>
        <dbReference type="ChEBI" id="CHEBI:18420"/>
    </cofactor>
</comment>
<dbReference type="Gene3D" id="1.10.510.10">
    <property type="entry name" value="Transferase(Phosphotransferase) domain 1"/>
    <property type="match status" value="1"/>
</dbReference>
<dbReference type="GO" id="GO:0004674">
    <property type="term" value="F:protein serine/threonine kinase activity"/>
    <property type="evidence" value="ECO:0007669"/>
    <property type="project" value="UniProtKB-KW"/>
</dbReference>
<protein>
    <recommendedName>
        <fullName evidence="3">non-specific serine/threonine protein kinase</fullName>
        <ecNumber evidence="3">2.7.11.1</ecNumber>
    </recommendedName>
</protein>
<feature type="region of interest" description="Disordered" evidence="15">
    <location>
        <begin position="145"/>
        <end position="187"/>
    </location>
</feature>
<dbReference type="PROSITE" id="PS50011">
    <property type="entry name" value="PROTEIN_KINASE_DOM"/>
    <property type="match status" value="1"/>
</dbReference>
<keyword evidence="18" id="KW-1185">Reference proteome</keyword>
<keyword evidence="12" id="KW-0067">ATP-binding</keyword>
<dbReference type="InParanoid" id="F7AIY7"/>
<evidence type="ECO:0000256" key="2">
    <source>
        <dbReference type="ARBA" id="ARBA00006692"/>
    </source>
</evidence>
<evidence type="ECO:0000256" key="3">
    <source>
        <dbReference type="ARBA" id="ARBA00012513"/>
    </source>
</evidence>